<sequence length="283" mass="31206">MNQPSPVSPGTAAIPERMQTLTPVQFRNEVRRGLWRQPTSGCCVGYTQLNLVILPSRYADDFHQFCRQNPKPCPLLEVVKGGGYEAKKLAPGSDLRTDLPGYKVFRATEVELRSDVTDLWQDDFVSFLIGCSFTFENALLKENVPVRHIECGCNVPMYLTNIACRPAGPFTGQLVVSMRPIPAALVEKAYRITGRYPAVHGAPVHHGNPAAIGIGDLSRPDFGDPVPVRDGEVPVFWACGVTPQAALMNVAPELAITHAPGYMFVSDYRDEEFQDRQGDFSEV</sequence>
<dbReference type="Gene3D" id="3.40.1640.10">
    <property type="entry name" value="PSTPO5379-like"/>
    <property type="match status" value="1"/>
</dbReference>
<keyword evidence="4" id="KW-1185">Reference proteome</keyword>
<dbReference type="InterPro" id="IPR009906">
    <property type="entry name" value="D-Glu_cyclase"/>
</dbReference>
<dbReference type="SUPFAM" id="SSF160920">
    <property type="entry name" value="PSTPO5379-like"/>
    <property type="match status" value="1"/>
</dbReference>
<keyword evidence="2" id="KW-0456">Lyase</keyword>
<dbReference type="EMBL" id="FQXS01000029">
    <property type="protein sequence ID" value="SHI07974.1"/>
    <property type="molecule type" value="Genomic_DNA"/>
</dbReference>
<dbReference type="NCBIfam" id="NF003969">
    <property type="entry name" value="PRK05463.1"/>
    <property type="match status" value="1"/>
</dbReference>
<protein>
    <submittedName>
        <fullName evidence="3">Uncharacterized protein YcsI, UPF0317 family</fullName>
    </submittedName>
</protein>
<evidence type="ECO:0000256" key="1">
    <source>
        <dbReference type="ARBA" id="ARBA00007896"/>
    </source>
</evidence>
<dbReference type="PANTHER" id="PTHR32022:SF10">
    <property type="entry name" value="D-GLUTAMATE CYCLASE, MITOCHONDRIAL"/>
    <property type="match status" value="1"/>
</dbReference>
<gene>
    <name evidence="3" type="ORF">SAMN02745124_03719</name>
</gene>
<dbReference type="GO" id="GO:0016829">
    <property type="term" value="F:lyase activity"/>
    <property type="evidence" value="ECO:0007669"/>
    <property type="project" value="UniProtKB-KW"/>
</dbReference>
<organism evidence="3 4">
    <name type="scientific">Desulfofustis glycolicus DSM 9705</name>
    <dbReference type="NCBI Taxonomy" id="1121409"/>
    <lineage>
        <taxon>Bacteria</taxon>
        <taxon>Pseudomonadati</taxon>
        <taxon>Thermodesulfobacteriota</taxon>
        <taxon>Desulfobulbia</taxon>
        <taxon>Desulfobulbales</taxon>
        <taxon>Desulfocapsaceae</taxon>
        <taxon>Desulfofustis</taxon>
    </lineage>
</organism>
<dbReference type="InterPro" id="IPR038021">
    <property type="entry name" value="Putative_hydro-lyase"/>
</dbReference>
<dbReference type="PIRSF" id="PIRSF029755">
    <property type="entry name" value="UCP029755"/>
    <property type="match status" value="1"/>
</dbReference>
<dbReference type="HAMAP" id="MF_01830">
    <property type="entry name" value="Hydro_lyase"/>
    <property type="match status" value="1"/>
</dbReference>
<dbReference type="Gene3D" id="3.30.2040.10">
    <property type="entry name" value="PSTPO5379-like domain"/>
    <property type="match status" value="1"/>
</dbReference>
<reference evidence="3 4" key="1">
    <citation type="submission" date="2016-11" db="EMBL/GenBank/DDBJ databases">
        <authorList>
            <person name="Jaros S."/>
            <person name="Januszkiewicz K."/>
            <person name="Wedrychowicz H."/>
        </authorList>
    </citation>
    <scope>NUCLEOTIDE SEQUENCE [LARGE SCALE GENOMIC DNA]</scope>
    <source>
        <strain evidence="3 4">DSM 9705</strain>
    </source>
</reference>
<proteinExistence type="inferred from homology"/>
<evidence type="ECO:0000313" key="4">
    <source>
        <dbReference type="Proteomes" id="UP000184139"/>
    </source>
</evidence>
<dbReference type="AlphaFoldDB" id="A0A1M5Y828"/>
<dbReference type="Proteomes" id="UP000184139">
    <property type="component" value="Unassembled WGS sequence"/>
</dbReference>
<dbReference type="InterPro" id="IPR016938">
    <property type="entry name" value="UPF0317"/>
</dbReference>
<dbReference type="FunFam" id="3.30.2040.10:FF:000001">
    <property type="entry name" value="D-glutamate cyclase, mitochondrial"/>
    <property type="match status" value="1"/>
</dbReference>
<dbReference type="PANTHER" id="PTHR32022">
    <property type="entry name" value="D-GLUTAMATE CYCLASE, MITOCHONDRIAL"/>
    <property type="match status" value="1"/>
</dbReference>
<dbReference type="Pfam" id="PF07286">
    <property type="entry name" value="D-Glu_cyclase"/>
    <property type="match status" value="1"/>
</dbReference>
<accession>A0A1M5Y828</accession>
<name>A0A1M5Y828_9BACT</name>
<evidence type="ECO:0000256" key="2">
    <source>
        <dbReference type="ARBA" id="ARBA00023239"/>
    </source>
</evidence>
<evidence type="ECO:0000313" key="3">
    <source>
        <dbReference type="EMBL" id="SHI07974.1"/>
    </source>
</evidence>
<dbReference type="STRING" id="1121409.SAMN02745124_03719"/>
<comment type="similarity">
    <text evidence="1">Belongs to the D-glutamate cyclase family.</text>
</comment>